<reference evidence="3 4" key="1">
    <citation type="submission" date="2013-08" db="EMBL/GenBank/DDBJ databases">
        <authorList>
            <person name="Weinstock G."/>
            <person name="Sodergren E."/>
            <person name="Wylie T."/>
            <person name="Fulton L."/>
            <person name="Fulton R."/>
            <person name="Fronick C."/>
            <person name="O'Laughlin M."/>
            <person name="Godfrey J."/>
            <person name="Miner T."/>
            <person name="Herter B."/>
            <person name="Appelbaum E."/>
            <person name="Cordes M."/>
            <person name="Lek S."/>
            <person name="Wollam A."/>
            <person name="Pepin K.H."/>
            <person name="Palsikar V.B."/>
            <person name="Mitreva M."/>
            <person name="Wilson R.K."/>
        </authorList>
    </citation>
    <scope>NUCLEOTIDE SEQUENCE [LARGE SCALE GENOMIC DNA]</scope>
    <source>
        <strain evidence="3 4">ATCC 12856</strain>
    </source>
</reference>
<proteinExistence type="predicted"/>
<feature type="transmembrane region" description="Helical" evidence="1">
    <location>
        <begin position="431"/>
        <end position="452"/>
    </location>
</feature>
<dbReference type="Proteomes" id="UP000016511">
    <property type="component" value="Unassembled WGS sequence"/>
</dbReference>
<comment type="caution">
    <text evidence="3">The sequence shown here is derived from an EMBL/GenBank/DDBJ whole genome shotgun (WGS) entry which is preliminary data.</text>
</comment>
<accession>U1WZC9</accession>
<feature type="transmembrane region" description="Helical" evidence="1">
    <location>
        <begin position="249"/>
        <end position="267"/>
    </location>
</feature>
<dbReference type="PATRIC" id="fig|649747.3.peg.3496"/>
<feature type="transmembrane region" description="Helical" evidence="1">
    <location>
        <begin position="398"/>
        <end position="419"/>
    </location>
</feature>
<dbReference type="STRING" id="649747.HMPREF0083_03846"/>
<feature type="transmembrane region" description="Helical" evidence="1">
    <location>
        <begin position="140"/>
        <end position="171"/>
    </location>
</feature>
<dbReference type="Pfam" id="PF07670">
    <property type="entry name" value="Gate"/>
    <property type="match status" value="1"/>
</dbReference>
<feature type="transmembrane region" description="Helical" evidence="1">
    <location>
        <begin position="321"/>
        <end position="342"/>
    </location>
</feature>
<keyword evidence="4" id="KW-1185">Reference proteome</keyword>
<dbReference type="AlphaFoldDB" id="U1WZC9"/>
<feature type="transmembrane region" description="Helical" evidence="1">
    <location>
        <begin position="71"/>
        <end position="91"/>
    </location>
</feature>
<protein>
    <submittedName>
        <fullName evidence="3">Transporter gate domain protein</fullName>
    </submittedName>
</protein>
<sequence>MNKEKRVMDKDNFNLVTSEIPSIQTNGKGSAYKFFIFSFLGIFAFFVPITIEGNSTIVLDHIVNAIKAGIPSLLPFYALLVIFLGSLYPFISKTWKKDKVNIVFSFLKIIGFFVAVMLVFHIGPAWLFEKDMGPFLLEKLVIPVGLLVPIGSVFLALLTGYGLLEFIGVLVRPIMRPIWKTPGRSAVDAVASFVGSYSIGLLITNRVFKEGKYTIKEACIIATGFSTVSTPFMIVVAKTLDIMPYWNQYFWTTLVITFIVTAITVRIRPLSRKSDTYYTEKGDPEPEHRDELLKSAWNEGMKGAHGAPSLLVNITQNFKDGFVMTMGILPSIMSIGLLGLVLAKYTPLFDIIGYVFYPLALLVQIPEPMLASKALSVGIAEMFLPALVVASAPLVTKFVIAVVSVSSVLFFSASIPCILSTEIPISIPQLIIVWFQRTLLTFLLVTPVAFLLF</sequence>
<dbReference type="InterPro" id="IPR011642">
    <property type="entry name" value="Gate_dom"/>
</dbReference>
<evidence type="ECO:0000313" key="3">
    <source>
        <dbReference type="EMBL" id="ERI08065.1"/>
    </source>
</evidence>
<gene>
    <name evidence="3" type="ORF">HMPREF0083_03846</name>
</gene>
<keyword evidence="1" id="KW-1133">Transmembrane helix</keyword>
<dbReference type="eggNOG" id="COG3314">
    <property type="taxonomic scope" value="Bacteria"/>
</dbReference>
<keyword evidence="1" id="KW-0812">Transmembrane</keyword>
<feature type="transmembrane region" description="Helical" evidence="1">
    <location>
        <begin position="103"/>
        <end position="128"/>
    </location>
</feature>
<feature type="transmembrane region" description="Helical" evidence="1">
    <location>
        <begin position="374"/>
        <end position="392"/>
    </location>
</feature>
<evidence type="ECO:0000313" key="4">
    <source>
        <dbReference type="Proteomes" id="UP000016511"/>
    </source>
</evidence>
<evidence type="ECO:0000259" key="2">
    <source>
        <dbReference type="Pfam" id="PF07670"/>
    </source>
</evidence>
<evidence type="ECO:0000256" key="1">
    <source>
        <dbReference type="SAM" id="Phobius"/>
    </source>
</evidence>
<feature type="transmembrane region" description="Helical" evidence="1">
    <location>
        <begin position="31"/>
        <end position="51"/>
    </location>
</feature>
<organism evidence="3 4">
    <name type="scientific">Aneurinibacillus aneurinilyticus ATCC 12856</name>
    <dbReference type="NCBI Taxonomy" id="649747"/>
    <lineage>
        <taxon>Bacteria</taxon>
        <taxon>Bacillati</taxon>
        <taxon>Bacillota</taxon>
        <taxon>Bacilli</taxon>
        <taxon>Bacillales</taxon>
        <taxon>Paenibacillaceae</taxon>
        <taxon>Aneurinibacillus group</taxon>
        <taxon>Aneurinibacillus</taxon>
    </lineage>
</organism>
<dbReference type="EMBL" id="AWSJ01000230">
    <property type="protein sequence ID" value="ERI08065.1"/>
    <property type="molecule type" value="Genomic_DNA"/>
</dbReference>
<feature type="domain" description="Nucleoside transporter/FeoB GTPase Gate" evidence="2">
    <location>
        <begin position="142"/>
        <end position="241"/>
    </location>
</feature>
<name>U1WZC9_ANEAE</name>
<keyword evidence="1" id="KW-0472">Membrane</keyword>
<feature type="transmembrane region" description="Helical" evidence="1">
    <location>
        <begin position="218"/>
        <end position="237"/>
    </location>
</feature>
<dbReference type="HOGENOM" id="CLU_048533_0_0_9"/>